<name>A0A1I6BET5_9BACI</name>
<keyword evidence="7" id="KW-1185">Reference proteome</keyword>
<dbReference type="Pfam" id="PF03323">
    <property type="entry name" value="GerA"/>
    <property type="match status" value="1"/>
</dbReference>
<dbReference type="STRING" id="126156.SAMN05421670_0435"/>
<dbReference type="Proteomes" id="UP000198734">
    <property type="component" value="Unassembled WGS sequence"/>
</dbReference>
<evidence type="ECO:0000313" key="7">
    <source>
        <dbReference type="Proteomes" id="UP000198734"/>
    </source>
</evidence>
<evidence type="ECO:0000256" key="2">
    <source>
        <dbReference type="ARBA" id="ARBA00005278"/>
    </source>
</evidence>
<feature type="transmembrane region" description="Helical" evidence="5">
    <location>
        <begin position="338"/>
        <end position="356"/>
    </location>
</feature>
<evidence type="ECO:0000256" key="5">
    <source>
        <dbReference type="SAM" id="Phobius"/>
    </source>
</evidence>
<evidence type="ECO:0000313" key="6">
    <source>
        <dbReference type="EMBL" id="SFQ79453.1"/>
    </source>
</evidence>
<gene>
    <name evidence="6" type="ORF">SAMN05421670_0435</name>
</gene>
<proteinExistence type="inferred from homology"/>
<sequence length="486" mass="54167">MEDLLQDKLQTNIDRIKMSFNNTSDLMIREMTVGLNKEISQEKKLKLVYLDSIIDTTLLQESVILPLAENLNIDKSQSKELISYVSNTILTTPGVKVTDSYQELLSAIIQGNAVLLIDGFHEVIIVEVANWVERSVEESLGERSPKGIALGFSEKAKTNINILRGIIKTEQFSMQKMTFGTIAKTDVFLLFINGIVDKGILKEVRNRIEKLDVKYILEAKVVAEIIEGKSKSFFPLTVSSERPDSAASALFEGRVIVLVDGTPQVIIAPSLFAELFQSPDEYNVSFGRFTIRLMRFFSFLIAIFSTGIYIALDKHGKDYIPPKIYEALFTKDEFLPTIWEVLILNIILALFIDATFRVPKSAIFLISIIGAILLGDVAVSATLIHPISLIVVGMSCVSALVLANKGLLGSIRILRIGFILISYLLGSDGIFIGATVLIFYMISLKSIGVPYLSPFIPFRYMELKDTLYRGDLKKLANSKHSFPDDN</sequence>
<dbReference type="RefSeq" id="WP_093538743.1">
    <property type="nucleotide sequence ID" value="NZ_FOXU01000017.1"/>
</dbReference>
<dbReference type="GO" id="GO:0009847">
    <property type="term" value="P:spore germination"/>
    <property type="evidence" value="ECO:0007669"/>
    <property type="project" value="UniProtKB-UniRule"/>
</dbReference>
<feature type="transmembrane region" description="Helical" evidence="5">
    <location>
        <begin position="363"/>
        <end position="381"/>
    </location>
</feature>
<evidence type="ECO:0000256" key="3">
    <source>
        <dbReference type="ARBA" id="ARBA00023136"/>
    </source>
</evidence>
<dbReference type="InterPro" id="IPR050768">
    <property type="entry name" value="UPF0353/GerABKA_families"/>
</dbReference>
<dbReference type="EMBL" id="FOXU01000017">
    <property type="protein sequence ID" value="SFQ79453.1"/>
    <property type="molecule type" value="Genomic_DNA"/>
</dbReference>
<accession>A0A1I6BET5</accession>
<dbReference type="PANTHER" id="PTHR22550:SF5">
    <property type="entry name" value="LEUCINE ZIPPER PROTEIN 4"/>
    <property type="match status" value="1"/>
</dbReference>
<dbReference type="InterPro" id="IPR004995">
    <property type="entry name" value="Spore_Ger"/>
</dbReference>
<dbReference type="OrthoDB" id="2507847at2"/>
<protein>
    <submittedName>
        <fullName evidence="6">Spore germination protein KA</fullName>
    </submittedName>
</protein>
<keyword evidence="3 4" id="KW-0472">Membrane</keyword>
<feature type="transmembrane region" description="Helical" evidence="5">
    <location>
        <begin position="387"/>
        <end position="404"/>
    </location>
</feature>
<dbReference type="AlphaFoldDB" id="A0A1I6BET5"/>
<evidence type="ECO:0000256" key="1">
    <source>
        <dbReference type="ARBA" id="ARBA00004141"/>
    </source>
</evidence>
<comment type="similarity">
    <text evidence="2 4">Belongs to the GerABKA family.</text>
</comment>
<feature type="transmembrane region" description="Helical" evidence="5">
    <location>
        <begin position="416"/>
        <end position="442"/>
    </location>
</feature>
<comment type="subcellular location">
    <subcellularLocation>
        <location evidence="4">Cell membrane</location>
    </subcellularLocation>
    <subcellularLocation>
        <location evidence="1">Membrane</location>
        <topology evidence="1">Multi-pass membrane protein</topology>
    </subcellularLocation>
</comment>
<keyword evidence="5" id="KW-0812">Transmembrane</keyword>
<reference evidence="7" key="1">
    <citation type="submission" date="2016-10" db="EMBL/GenBank/DDBJ databases">
        <authorList>
            <person name="Varghese N."/>
            <person name="Submissions S."/>
        </authorList>
    </citation>
    <scope>NUCLEOTIDE SEQUENCE [LARGE SCALE GENOMIC DNA]</scope>
    <source>
        <strain evidence="7">DSM 11706</strain>
    </source>
</reference>
<dbReference type="PANTHER" id="PTHR22550">
    <property type="entry name" value="SPORE GERMINATION PROTEIN"/>
    <property type="match status" value="1"/>
</dbReference>
<keyword evidence="5" id="KW-1133">Transmembrane helix</keyword>
<evidence type="ECO:0000256" key="4">
    <source>
        <dbReference type="PIRNR" id="PIRNR005690"/>
    </source>
</evidence>
<organism evidence="6 7">
    <name type="scientific">Psychrobacillus psychrotolerans</name>
    <dbReference type="NCBI Taxonomy" id="126156"/>
    <lineage>
        <taxon>Bacteria</taxon>
        <taxon>Bacillati</taxon>
        <taxon>Bacillota</taxon>
        <taxon>Bacilli</taxon>
        <taxon>Bacillales</taxon>
        <taxon>Bacillaceae</taxon>
        <taxon>Psychrobacillus</taxon>
    </lineage>
</organism>
<feature type="transmembrane region" description="Helical" evidence="5">
    <location>
        <begin position="293"/>
        <end position="312"/>
    </location>
</feature>
<dbReference type="PIRSF" id="PIRSF005690">
    <property type="entry name" value="GerBA"/>
    <property type="match status" value="1"/>
</dbReference>
<dbReference type="GO" id="GO:0005886">
    <property type="term" value="C:plasma membrane"/>
    <property type="evidence" value="ECO:0007669"/>
    <property type="project" value="UniProtKB-SubCell"/>
</dbReference>